<evidence type="ECO:0000313" key="4">
    <source>
        <dbReference type="Proteomes" id="UP000827892"/>
    </source>
</evidence>
<proteinExistence type="predicted"/>
<keyword evidence="1" id="KW-0175">Coiled coil</keyword>
<evidence type="ECO:0000256" key="1">
    <source>
        <dbReference type="SAM" id="Coils"/>
    </source>
</evidence>
<dbReference type="Proteomes" id="UP000827892">
    <property type="component" value="Chromosome I"/>
</dbReference>
<dbReference type="KEGG" id="cbr:CBG_14914"/>
<feature type="region of interest" description="Disordered" evidence="2">
    <location>
        <begin position="407"/>
        <end position="433"/>
    </location>
</feature>
<protein>
    <submittedName>
        <fullName evidence="3">Uncharacterized protein</fullName>
    </submittedName>
</protein>
<dbReference type="EMBL" id="CP090891">
    <property type="protein sequence ID" value="ULU10028.1"/>
    <property type="molecule type" value="Genomic_DNA"/>
</dbReference>
<feature type="compositionally biased region" description="Low complexity" evidence="2">
    <location>
        <begin position="17"/>
        <end position="30"/>
    </location>
</feature>
<evidence type="ECO:0000256" key="2">
    <source>
        <dbReference type="SAM" id="MobiDB-lite"/>
    </source>
</evidence>
<feature type="region of interest" description="Disordered" evidence="2">
    <location>
        <begin position="1"/>
        <end position="34"/>
    </location>
</feature>
<organism evidence="3 4">
    <name type="scientific">Caenorhabditis briggsae</name>
    <dbReference type="NCBI Taxonomy" id="6238"/>
    <lineage>
        <taxon>Eukaryota</taxon>
        <taxon>Metazoa</taxon>
        <taxon>Ecdysozoa</taxon>
        <taxon>Nematoda</taxon>
        <taxon>Chromadorea</taxon>
        <taxon>Rhabditida</taxon>
        <taxon>Rhabditina</taxon>
        <taxon>Rhabditomorpha</taxon>
        <taxon>Rhabditoidea</taxon>
        <taxon>Rhabditidae</taxon>
        <taxon>Peloderinae</taxon>
        <taxon>Caenorhabditis</taxon>
    </lineage>
</organism>
<sequence length="453" mass="51615">MIPTSRRQRYFRPNSPPVSANSSSVGSSSGDTHRPMNVLEQAELVIDGGDDQQVSHEEIVDDGTTEMVVDHHGHHQQQQQIRGNQIHHHQVYDNRQPTTTTVYQVHQQAQQPQGQPRRAIGRPSLQRPQNYGTSPMDMVQKLQNKNVYMPQQRPQTRISPAGARIVSFAGRKRDNPESLPPGVKKMNIASTRPHPISQLQSTQQQQQVQHQQAQQQVTQKSHQPVKVVRLAAGGARANPTASEHALIELEANIKQTIEDSKVDMERLRELQEAELTQDDYHQYLGMLLMDLERANEANSTLNNYYRERQRHEKTISDAREVAFSARIRQLETENRKLRDSVHAMYCAKFNEAGGHNNMYRGDHMGQMIVEQEEHVVIEGHGDNNQEAEEVPQEWIVEETVEEHRMHLEELEPQDHTHLVDDQQHQEDDADDKEKALMVRNDQFGGAGTSGGPS</sequence>
<accession>A0AAE9DRQ2</accession>
<name>A0AAE9DRQ2_CAEBR</name>
<dbReference type="AlphaFoldDB" id="A0AAE9DRQ2"/>
<feature type="region of interest" description="Disordered" evidence="2">
    <location>
        <begin position="150"/>
        <end position="223"/>
    </location>
</feature>
<gene>
    <name evidence="3" type="ORF">L3Y34_014401</name>
</gene>
<feature type="coiled-coil region" evidence="1">
    <location>
        <begin position="294"/>
        <end position="321"/>
    </location>
</feature>
<dbReference type="OMA" id="QNKNVYM"/>
<evidence type="ECO:0000313" key="3">
    <source>
        <dbReference type="EMBL" id="ULU10028.1"/>
    </source>
</evidence>
<feature type="compositionally biased region" description="Basic residues" evidence="2">
    <location>
        <begin position="1"/>
        <end position="10"/>
    </location>
</feature>
<feature type="region of interest" description="Disordered" evidence="2">
    <location>
        <begin position="109"/>
        <end position="132"/>
    </location>
</feature>
<reference evidence="3 4" key="1">
    <citation type="submission" date="2022-05" db="EMBL/GenBank/DDBJ databases">
        <title>Chromosome-level reference genomes for two strains of Caenorhabditis briggsae: an improved platform for comparative genomics.</title>
        <authorList>
            <person name="Stevens L."/>
            <person name="Andersen E.C."/>
        </authorList>
    </citation>
    <scope>NUCLEOTIDE SEQUENCE [LARGE SCALE GENOMIC DNA]</scope>
    <source>
        <strain evidence="3">QX1410_ONT</strain>
        <tissue evidence="3">Whole-organism</tissue>
    </source>
</reference>
<feature type="compositionally biased region" description="Low complexity" evidence="2">
    <location>
        <begin position="198"/>
        <end position="222"/>
    </location>
</feature>